<dbReference type="NCBIfam" id="NF006378">
    <property type="entry name" value="PRK08617.1"/>
    <property type="match status" value="1"/>
</dbReference>
<dbReference type="FunFam" id="3.40.50.970:FF:000007">
    <property type="entry name" value="Acetolactate synthase"/>
    <property type="match status" value="1"/>
</dbReference>
<dbReference type="InterPro" id="IPR029035">
    <property type="entry name" value="DHS-like_NAD/FAD-binding_dom"/>
</dbReference>
<reference evidence="7 8" key="1">
    <citation type="submission" date="2019-12" db="EMBL/GenBank/DDBJ databases">
        <title>Lactobacillus hilgardii FLUB.</title>
        <authorList>
            <person name="Gustaw K."/>
        </authorList>
    </citation>
    <scope>NUCLEOTIDE SEQUENCE [LARGE SCALE GENOMIC DNA]</scope>
    <source>
        <strain evidence="7 8">FLUB</strain>
    </source>
</reference>
<dbReference type="InterPro" id="IPR012000">
    <property type="entry name" value="Thiamin_PyroP_enz_cen_dom"/>
</dbReference>
<name>A0A6P1E6D1_LENHI</name>
<dbReference type="PROSITE" id="PS00187">
    <property type="entry name" value="TPP_ENZYMES"/>
    <property type="match status" value="1"/>
</dbReference>
<protein>
    <submittedName>
        <fullName evidence="7">Acetolactate synthase AlsS</fullName>
        <ecNumber evidence="7">2.2.1.6</ecNumber>
    </submittedName>
</protein>
<accession>A0A6P1E6D1</accession>
<dbReference type="SUPFAM" id="SSF52518">
    <property type="entry name" value="Thiamin diphosphate-binding fold (THDP-binding)"/>
    <property type="match status" value="2"/>
</dbReference>
<dbReference type="CDD" id="cd07035">
    <property type="entry name" value="TPP_PYR_POX_like"/>
    <property type="match status" value="1"/>
</dbReference>
<dbReference type="Gene3D" id="3.40.50.1220">
    <property type="entry name" value="TPP-binding domain"/>
    <property type="match status" value="1"/>
</dbReference>
<dbReference type="InterPro" id="IPR012782">
    <property type="entry name" value="Acetolactate_synth_catblc"/>
</dbReference>
<gene>
    <name evidence="7" type="primary">alsS</name>
    <name evidence="7" type="ORF">GQR93_00435</name>
</gene>
<feature type="domain" description="Thiamine pyrophosphate enzyme TPP-binding" evidence="5">
    <location>
        <begin position="398"/>
        <end position="544"/>
    </location>
</feature>
<evidence type="ECO:0000256" key="2">
    <source>
        <dbReference type="ARBA" id="ARBA00023052"/>
    </source>
</evidence>
<dbReference type="Gene3D" id="3.40.50.970">
    <property type="match status" value="2"/>
</dbReference>
<dbReference type="GO" id="GO:0000287">
    <property type="term" value="F:magnesium ion binding"/>
    <property type="evidence" value="ECO:0007669"/>
    <property type="project" value="InterPro"/>
</dbReference>
<evidence type="ECO:0000313" key="8">
    <source>
        <dbReference type="Proteomes" id="UP000465035"/>
    </source>
</evidence>
<dbReference type="GO" id="GO:0050660">
    <property type="term" value="F:flavin adenine dinucleotide binding"/>
    <property type="evidence" value="ECO:0007669"/>
    <property type="project" value="TreeGrafter"/>
</dbReference>
<organism evidence="7 8">
    <name type="scientific">Lentilactobacillus hilgardii</name>
    <name type="common">Lactobacillus hilgardii</name>
    <dbReference type="NCBI Taxonomy" id="1588"/>
    <lineage>
        <taxon>Bacteria</taxon>
        <taxon>Bacillati</taxon>
        <taxon>Bacillota</taxon>
        <taxon>Bacilli</taxon>
        <taxon>Lactobacillales</taxon>
        <taxon>Lactobacillaceae</taxon>
        <taxon>Lentilactobacillus</taxon>
    </lineage>
</organism>
<dbReference type="EC" id="2.2.1.6" evidence="7"/>
<dbReference type="InterPro" id="IPR012001">
    <property type="entry name" value="Thiamin_PyroP_enz_TPP-bd_dom"/>
</dbReference>
<comment type="similarity">
    <text evidence="1 3">Belongs to the TPP enzyme family.</text>
</comment>
<dbReference type="GO" id="GO:0034077">
    <property type="term" value="P:butanediol metabolic process"/>
    <property type="evidence" value="ECO:0007669"/>
    <property type="project" value="InterPro"/>
</dbReference>
<evidence type="ECO:0000259" key="6">
    <source>
        <dbReference type="Pfam" id="PF02776"/>
    </source>
</evidence>
<dbReference type="PANTHER" id="PTHR18968:SF129">
    <property type="entry name" value="ACETOLACTATE SYNTHASE"/>
    <property type="match status" value="1"/>
</dbReference>
<dbReference type="InterPro" id="IPR045229">
    <property type="entry name" value="TPP_enz"/>
</dbReference>
<evidence type="ECO:0000313" key="7">
    <source>
        <dbReference type="EMBL" id="QHB50791.1"/>
    </source>
</evidence>
<dbReference type="InterPro" id="IPR011766">
    <property type="entry name" value="TPP_enzyme_TPP-bd"/>
</dbReference>
<dbReference type="AlphaFoldDB" id="A0A6P1E6D1"/>
<keyword evidence="2 3" id="KW-0786">Thiamine pyrophosphate</keyword>
<sequence length="564" mass="61464">MKRCQAMATKKRGSQALIQSMINQGIKYVFGIPGAKVDQLFEDLQYSDDPNAPKLVVARHEQNAAFIAAGIGRLTGKPGVVATTSGPGVSNLTTALMTATAEGDPVIGLGGQVPRDDLSRLTHQSIPSKELMSFAAKSSVEVQDANNLSEAFMNAYTAAVSPKAGAAFISLPADVLSDDVDRPVIKTLTTPQASQASEKTLDKIVTLLKAAKLPVILAGMRASSEEVTTALHQLLAKVSLPVVETYQGAGIISHEFEKDFFGRVGLFRNQIGDTLLKQSDLVLAIGYDPVEYEARNWNIEHNDAVINLDSVAPELSNDYQPDMVIEADIAETIMALTNKIPDDYRLSDQSIAHLNTLKEEFEDEKLVETEAKPGTVHPLSIINELQQRVDDATTVTVDVGSHYIWMARHFRSYRPRHLLFSNGMQTLGVSLPWAIAAKLVRPNEKVVSVSGDGGFLFSGQELETAVRLNLNIVQLIWNDGYYDMVKFQEEAKYGRYAGVEFGPVDYVKYAESFGATGLRVSDPTELGKTLDQAFSTEGPVIVDIPVDYSDNIKLKSALLKDSLN</sequence>
<dbReference type="GO" id="GO:0003984">
    <property type="term" value="F:acetolactate synthase activity"/>
    <property type="evidence" value="ECO:0007669"/>
    <property type="project" value="UniProtKB-EC"/>
</dbReference>
<dbReference type="Proteomes" id="UP000465035">
    <property type="component" value="Chromosome"/>
</dbReference>
<dbReference type="GO" id="GO:0009099">
    <property type="term" value="P:L-valine biosynthetic process"/>
    <property type="evidence" value="ECO:0007669"/>
    <property type="project" value="TreeGrafter"/>
</dbReference>
<dbReference type="EMBL" id="CP047121">
    <property type="protein sequence ID" value="QHB50791.1"/>
    <property type="molecule type" value="Genomic_DNA"/>
</dbReference>
<dbReference type="Pfam" id="PF00205">
    <property type="entry name" value="TPP_enzyme_M"/>
    <property type="match status" value="1"/>
</dbReference>
<dbReference type="Pfam" id="PF02776">
    <property type="entry name" value="TPP_enzyme_N"/>
    <property type="match status" value="1"/>
</dbReference>
<dbReference type="GO" id="GO:0030976">
    <property type="term" value="F:thiamine pyrophosphate binding"/>
    <property type="evidence" value="ECO:0007669"/>
    <property type="project" value="InterPro"/>
</dbReference>
<dbReference type="PANTHER" id="PTHR18968">
    <property type="entry name" value="THIAMINE PYROPHOSPHATE ENZYMES"/>
    <property type="match status" value="1"/>
</dbReference>
<feature type="domain" description="Thiamine pyrophosphate enzyme N-terminal TPP-binding" evidence="6">
    <location>
        <begin position="12"/>
        <end position="124"/>
    </location>
</feature>
<dbReference type="GO" id="GO:0005948">
    <property type="term" value="C:acetolactate synthase complex"/>
    <property type="evidence" value="ECO:0007669"/>
    <property type="project" value="TreeGrafter"/>
</dbReference>
<proteinExistence type="inferred from homology"/>
<dbReference type="SUPFAM" id="SSF52467">
    <property type="entry name" value="DHS-like NAD/FAD-binding domain"/>
    <property type="match status" value="1"/>
</dbReference>
<evidence type="ECO:0000259" key="5">
    <source>
        <dbReference type="Pfam" id="PF02775"/>
    </source>
</evidence>
<dbReference type="Pfam" id="PF02775">
    <property type="entry name" value="TPP_enzyme_C"/>
    <property type="match status" value="1"/>
</dbReference>
<evidence type="ECO:0000259" key="4">
    <source>
        <dbReference type="Pfam" id="PF00205"/>
    </source>
</evidence>
<keyword evidence="7" id="KW-0808">Transferase</keyword>
<evidence type="ECO:0000256" key="1">
    <source>
        <dbReference type="ARBA" id="ARBA00007812"/>
    </source>
</evidence>
<dbReference type="GO" id="GO:0009097">
    <property type="term" value="P:isoleucine biosynthetic process"/>
    <property type="evidence" value="ECO:0007669"/>
    <property type="project" value="TreeGrafter"/>
</dbReference>
<dbReference type="NCBIfam" id="TIGR02418">
    <property type="entry name" value="acolac_catab"/>
    <property type="match status" value="1"/>
</dbReference>
<feature type="domain" description="Thiamine pyrophosphate enzyme central" evidence="4">
    <location>
        <begin position="201"/>
        <end position="336"/>
    </location>
</feature>
<dbReference type="InterPro" id="IPR029061">
    <property type="entry name" value="THDP-binding"/>
</dbReference>
<evidence type="ECO:0000256" key="3">
    <source>
        <dbReference type="RuleBase" id="RU362132"/>
    </source>
</evidence>
<dbReference type="InterPro" id="IPR000399">
    <property type="entry name" value="TPP-bd_CS"/>
</dbReference>